<reference evidence="1 2" key="1">
    <citation type="submission" date="2018-10" db="EMBL/GenBank/DDBJ databases">
        <title>Genome assembly for a Yunnan-Guizhou Plateau 3E fish, Anabarilius grahami (Regan), and its evolutionary and genetic applications.</title>
        <authorList>
            <person name="Jiang W."/>
        </authorList>
    </citation>
    <scope>NUCLEOTIDE SEQUENCE [LARGE SCALE GENOMIC DNA]</scope>
    <source>
        <strain evidence="1">AG-KIZ</strain>
        <tissue evidence="1">Muscle</tissue>
    </source>
</reference>
<accession>A0A3N0YFE8</accession>
<gene>
    <name evidence="1" type="ORF">DPX16_18272</name>
</gene>
<comment type="caution">
    <text evidence="1">The sequence shown here is derived from an EMBL/GenBank/DDBJ whole genome shotgun (WGS) entry which is preliminary data.</text>
</comment>
<sequence length="192" mass="21349">MGGVVFTSTAGGKESDGIQAEIIFMDQANSEELQLLRKMRGSLLLLSALLLLESTDGNGYDQLSQHDTNIIDKAIKEANERHGKTKHLDFDSIISSDSDKRMLNVLLKPTTCDRTKPFVHRKNCEIRNEKPQVSCVECRGNMTCFLLREQEKIKQTVDKCLHPTKRSHITGGGTLLSQTAENEQQTGCLGCI</sequence>
<protein>
    <submittedName>
        <fullName evidence="1">Cystatin-like protein</fullName>
    </submittedName>
</protein>
<evidence type="ECO:0000313" key="1">
    <source>
        <dbReference type="EMBL" id="ROL44561.1"/>
    </source>
</evidence>
<name>A0A3N0YFE8_ANAGA</name>
<dbReference type="OrthoDB" id="8894922at2759"/>
<dbReference type="Proteomes" id="UP000281406">
    <property type="component" value="Unassembled WGS sequence"/>
</dbReference>
<keyword evidence="2" id="KW-1185">Reference proteome</keyword>
<proteinExistence type="predicted"/>
<dbReference type="EMBL" id="RJVU01044706">
    <property type="protein sequence ID" value="ROL44561.1"/>
    <property type="molecule type" value="Genomic_DNA"/>
</dbReference>
<organism evidence="1 2">
    <name type="scientific">Anabarilius grahami</name>
    <name type="common">Kanglang fish</name>
    <name type="synonym">Barilius grahami</name>
    <dbReference type="NCBI Taxonomy" id="495550"/>
    <lineage>
        <taxon>Eukaryota</taxon>
        <taxon>Metazoa</taxon>
        <taxon>Chordata</taxon>
        <taxon>Craniata</taxon>
        <taxon>Vertebrata</taxon>
        <taxon>Euteleostomi</taxon>
        <taxon>Actinopterygii</taxon>
        <taxon>Neopterygii</taxon>
        <taxon>Teleostei</taxon>
        <taxon>Ostariophysi</taxon>
        <taxon>Cypriniformes</taxon>
        <taxon>Xenocyprididae</taxon>
        <taxon>Xenocypridinae</taxon>
        <taxon>Xenocypridinae incertae sedis</taxon>
        <taxon>Anabarilius</taxon>
    </lineage>
</organism>
<evidence type="ECO:0000313" key="2">
    <source>
        <dbReference type="Proteomes" id="UP000281406"/>
    </source>
</evidence>
<dbReference type="AlphaFoldDB" id="A0A3N0YFE8"/>